<dbReference type="SUPFAM" id="SSF46785">
    <property type="entry name" value="Winged helix' DNA-binding domain"/>
    <property type="match status" value="1"/>
</dbReference>
<protein>
    <submittedName>
        <fullName evidence="1">Helix-turn-helix domain-containing protein</fullName>
    </submittedName>
</protein>
<dbReference type="Gene3D" id="1.10.10.10">
    <property type="entry name" value="Winged helix-like DNA-binding domain superfamily/Winged helix DNA-binding domain"/>
    <property type="match status" value="1"/>
</dbReference>
<proteinExistence type="predicted"/>
<evidence type="ECO:0000313" key="1">
    <source>
        <dbReference type="EMBL" id="MDA0167078.1"/>
    </source>
</evidence>
<comment type="caution">
    <text evidence="1">The sequence shown here is derived from an EMBL/GenBank/DDBJ whole genome shotgun (WGS) entry which is preliminary data.</text>
</comment>
<dbReference type="Proteomes" id="UP001149140">
    <property type="component" value="Unassembled WGS sequence"/>
</dbReference>
<reference evidence="1" key="1">
    <citation type="submission" date="2022-10" db="EMBL/GenBank/DDBJ databases">
        <title>The WGS of Solirubrobacter ginsenosidimutans DSM 21036.</title>
        <authorList>
            <person name="Jiang Z."/>
        </authorList>
    </citation>
    <scope>NUCLEOTIDE SEQUENCE</scope>
    <source>
        <strain evidence="1">DSM 21036</strain>
    </source>
</reference>
<name>A0A9X3N907_9ACTN</name>
<organism evidence="1 2">
    <name type="scientific">Solirubrobacter ginsenosidimutans</name>
    <dbReference type="NCBI Taxonomy" id="490573"/>
    <lineage>
        <taxon>Bacteria</taxon>
        <taxon>Bacillati</taxon>
        <taxon>Actinomycetota</taxon>
        <taxon>Thermoleophilia</taxon>
        <taxon>Solirubrobacterales</taxon>
        <taxon>Solirubrobacteraceae</taxon>
        <taxon>Solirubrobacter</taxon>
    </lineage>
</organism>
<dbReference type="EMBL" id="JAPDOD010000087">
    <property type="protein sequence ID" value="MDA0167078.1"/>
    <property type="molecule type" value="Genomic_DNA"/>
</dbReference>
<gene>
    <name evidence="1" type="ORF">OM076_42855</name>
</gene>
<dbReference type="InterPro" id="IPR036390">
    <property type="entry name" value="WH_DNA-bd_sf"/>
</dbReference>
<accession>A0A9X3N907</accession>
<evidence type="ECO:0000313" key="2">
    <source>
        <dbReference type="Proteomes" id="UP001149140"/>
    </source>
</evidence>
<dbReference type="InterPro" id="IPR036388">
    <property type="entry name" value="WH-like_DNA-bd_sf"/>
</dbReference>
<dbReference type="AlphaFoldDB" id="A0A9X3N907"/>
<sequence length="185" mass="20001">MPDALARLLAHPLRHRLLLEYSLGPRNPAQVARTLGEPLNLVSYHTGILSRHGYVELVGSERRRGALARFYRTTVATIIESDEWAGLTDELRRALATGTLEQATGEARRAAIDGGFDAAQAHLSRSPLELDEQGRAAVAACLREALADLEAIVAASRERDHDGERQPYEVVMLAFAPAGAEPGSG</sequence>
<dbReference type="RefSeq" id="WP_270046330.1">
    <property type="nucleotide sequence ID" value="NZ_JAPDOD010000087.1"/>
</dbReference>
<keyword evidence="2" id="KW-1185">Reference proteome</keyword>